<evidence type="ECO:0000313" key="2">
    <source>
        <dbReference type="Proteomes" id="UP000061603"/>
    </source>
</evidence>
<dbReference type="Proteomes" id="UP000061603">
    <property type="component" value="Chromosome"/>
</dbReference>
<protein>
    <submittedName>
        <fullName evidence="1">Uncharacterized protein</fullName>
    </submittedName>
</protein>
<keyword evidence="2" id="KW-1185">Reference proteome</keyword>
<dbReference type="EMBL" id="CP010554">
    <property type="protein sequence ID" value="AJP47427.1"/>
    <property type="molecule type" value="Genomic_DNA"/>
</dbReference>
<dbReference type="AlphaFoldDB" id="A0A0C5IXJ2"/>
<name>A0A0C5IXJ2_9PROT</name>
<accession>A0A0C5IXJ2</accession>
<dbReference type="HOGENOM" id="CLU_2668606_0_0_4"/>
<gene>
    <name evidence="1" type="ORF">PG1C_01065</name>
</gene>
<proteinExistence type="predicted"/>
<sequence length="75" mass="8605">MVRPMCRKSALMKPLMRQLHSKKGQDRTLPASLWMRYKAVEQKNAQLCRPGLWLCIPFGHISFGQIPLRGQVSSP</sequence>
<evidence type="ECO:0000313" key="1">
    <source>
        <dbReference type="EMBL" id="AJP47427.1"/>
    </source>
</evidence>
<dbReference type="KEGG" id="rbu:PG1C_01065"/>
<organism evidence="1 2">
    <name type="scientific">Rugosibacter aromaticivorans</name>
    <dbReference type="NCBI Taxonomy" id="1565605"/>
    <lineage>
        <taxon>Bacteria</taxon>
        <taxon>Pseudomonadati</taxon>
        <taxon>Pseudomonadota</taxon>
        <taxon>Betaproteobacteria</taxon>
        <taxon>Nitrosomonadales</taxon>
        <taxon>Sterolibacteriaceae</taxon>
        <taxon>Rugosibacter</taxon>
    </lineage>
</organism>
<reference evidence="1 2" key="1">
    <citation type="journal article" date="2015" name="Genome Announc.">
        <title>Complete Genome Sequence of a Novel Bacterium within the Family Rhodocyclaceae That Degrades Polycyclic Aromatic Hydrocarbons.</title>
        <authorList>
            <person name="Singleton D.R."/>
            <person name="Dickey A.N."/>
            <person name="Scholl E.H."/>
            <person name="Wright F.A."/>
            <person name="Aitken M.D."/>
        </authorList>
    </citation>
    <scope>NUCLEOTIDE SEQUENCE [LARGE SCALE GENOMIC DNA]</scope>
    <source>
        <strain evidence="2">PG1-Ca6</strain>
    </source>
</reference>